<evidence type="ECO:0000256" key="1">
    <source>
        <dbReference type="ARBA" id="ARBA00001936"/>
    </source>
</evidence>
<gene>
    <name evidence="8" type="ORF">JQ615_10580</name>
</gene>
<dbReference type="EMBL" id="JAFCJH010000008">
    <property type="protein sequence ID" value="MBR0795836.1"/>
    <property type="molecule type" value="Genomic_DNA"/>
</dbReference>
<reference evidence="9" key="1">
    <citation type="journal article" date="2021" name="ISME J.">
        <title>Evolutionary origin and ecological implication of a unique nif island in free-living Bradyrhizobium lineages.</title>
        <authorList>
            <person name="Tao J."/>
        </authorList>
    </citation>
    <scope>NUCLEOTIDE SEQUENCE [LARGE SCALE GENOMIC DNA]</scope>
    <source>
        <strain evidence="9">SZCCT0434</strain>
    </source>
</reference>
<evidence type="ECO:0000259" key="7">
    <source>
        <dbReference type="SMART" id="SM01329"/>
    </source>
</evidence>
<dbReference type="Pfam" id="PF00180">
    <property type="entry name" value="Iso_dh"/>
    <property type="match status" value="1"/>
</dbReference>
<evidence type="ECO:0000256" key="4">
    <source>
        <dbReference type="ARBA" id="ARBA00023002"/>
    </source>
</evidence>
<comment type="cofactor">
    <cofactor evidence="2">
        <name>Mg(2+)</name>
        <dbReference type="ChEBI" id="CHEBI:18420"/>
    </cofactor>
</comment>
<comment type="cofactor">
    <cofactor evidence="1">
        <name>Mn(2+)</name>
        <dbReference type="ChEBI" id="CHEBI:29035"/>
    </cofactor>
</comment>
<evidence type="ECO:0000256" key="5">
    <source>
        <dbReference type="ARBA" id="ARBA00023027"/>
    </source>
</evidence>
<accession>A0ABS5FGC1</accession>
<keyword evidence="6" id="KW-0464">Manganese</keyword>
<sequence>MSANNALHVAVLGGDGIGPEVMAPALEVLRRIEATTDLRFRFTEAPAGAGHYKETGKSMPESTIRLCEEADAILLGACGLPSVRYPDNTEIAPQIELRMIFDLYAGVRPARLIPGVPSSIVGADQKGIDLVVIRESTEGLFASMGKGVVTDSEARETMVITRHTSERLFEFSFRLAERRKARGRAGGGLTCVDKANVFKAFAFFRAIFDETATRHSGVKADHLYIDAAAAALVKRPWDFDVMVTENMFGDILSDLTAGLIGGMGMAPSADIGDRYAVFQPCHGTAPDIMGQGKANPTAMILSTAMMLDWLADKHGLDSATEAGQRIERAVDKVYADGIKPFEFGGSNGTADVTKAVLAAL</sequence>
<dbReference type="PANTHER" id="PTHR43275">
    <property type="entry name" value="D-MALATE DEHYDROGENASE [DECARBOXYLATING]"/>
    <property type="match status" value="1"/>
</dbReference>
<comment type="caution">
    <text evidence="8">The sequence shown here is derived from an EMBL/GenBank/DDBJ whole genome shotgun (WGS) entry which is preliminary data.</text>
</comment>
<dbReference type="Gene3D" id="3.40.718.10">
    <property type="entry name" value="Isopropylmalate Dehydrogenase"/>
    <property type="match status" value="1"/>
</dbReference>
<keyword evidence="3" id="KW-0479">Metal-binding</keyword>
<dbReference type="SMART" id="SM01329">
    <property type="entry name" value="Iso_dh"/>
    <property type="match status" value="1"/>
</dbReference>
<dbReference type="PANTHER" id="PTHR43275:SF1">
    <property type="entry name" value="D-MALATE DEHYDROGENASE [DECARBOXYLATING]"/>
    <property type="match status" value="1"/>
</dbReference>
<feature type="domain" description="Isopropylmalate dehydrogenase-like" evidence="7">
    <location>
        <begin position="8"/>
        <end position="356"/>
    </location>
</feature>
<dbReference type="InterPro" id="IPR024084">
    <property type="entry name" value="IsoPropMal-DH-like_dom"/>
</dbReference>
<dbReference type="InterPro" id="IPR050501">
    <property type="entry name" value="ICDH/IPMDH"/>
</dbReference>
<dbReference type="RefSeq" id="WP_212492509.1">
    <property type="nucleotide sequence ID" value="NZ_JAFCJH010000008.1"/>
</dbReference>
<dbReference type="Proteomes" id="UP001315278">
    <property type="component" value="Unassembled WGS sequence"/>
</dbReference>
<evidence type="ECO:0000256" key="2">
    <source>
        <dbReference type="ARBA" id="ARBA00001946"/>
    </source>
</evidence>
<dbReference type="SUPFAM" id="SSF53659">
    <property type="entry name" value="Isocitrate/Isopropylmalate dehydrogenase-like"/>
    <property type="match status" value="1"/>
</dbReference>
<protein>
    <submittedName>
        <fullName evidence="8">Isocitrate/isopropylmalate dehydrogenase family protein</fullName>
    </submittedName>
</protein>
<keyword evidence="9" id="KW-1185">Reference proteome</keyword>
<organism evidence="8 9">
    <name type="scientific">Bradyrhizobium jicamae</name>
    <dbReference type="NCBI Taxonomy" id="280332"/>
    <lineage>
        <taxon>Bacteria</taxon>
        <taxon>Pseudomonadati</taxon>
        <taxon>Pseudomonadota</taxon>
        <taxon>Alphaproteobacteria</taxon>
        <taxon>Hyphomicrobiales</taxon>
        <taxon>Nitrobacteraceae</taxon>
        <taxon>Bradyrhizobium</taxon>
    </lineage>
</organism>
<keyword evidence="5" id="KW-0520">NAD</keyword>
<evidence type="ECO:0000313" key="8">
    <source>
        <dbReference type="EMBL" id="MBR0795836.1"/>
    </source>
</evidence>
<evidence type="ECO:0000313" key="9">
    <source>
        <dbReference type="Proteomes" id="UP001315278"/>
    </source>
</evidence>
<dbReference type="PROSITE" id="PS00470">
    <property type="entry name" value="IDH_IMDH"/>
    <property type="match status" value="1"/>
</dbReference>
<dbReference type="InterPro" id="IPR019818">
    <property type="entry name" value="IsoCit/isopropylmalate_DH_CS"/>
</dbReference>
<evidence type="ECO:0000256" key="3">
    <source>
        <dbReference type="ARBA" id="ARBA00022723"/>
    </source>
</evidence>
<evidence type="ECO:0000256" key="6">
    <source>
        <dbReference type="ARBA" id="ARBA00023211"/>
    </source>
</evidence>
<keyword evidence="4" id="KW-0560">Oxidoreductase</keyword>
<name>A0ABS5FGC1_9BRAD</name>
<proteinExistence type="predicted"/>